<evidence type="ECO:0000313" key="2">
    <source>
        <dbReference type="Proteomes" id="UP000078542"/>
    </source>
</evidence>
<evidence type="ECO:0008006" key="3">
    <source>
        <dbReference type="Google" id="ProtNLM"/>
    </source>
</evidence>
<accession>A0A151INM4</accession>
<keyword evidence="2" id="KW-1185">Reference proteome</keyword>
<organism evidence="1 2">
    <name type="scientific">Cyphomyrmex costatus</name>
    <dbReference type="NCBI Taxonomy" id="456900"/>
    <lineage>
        <taxon>Eukaryota</taxon>
        <taxon>Metazoa</taxon>
        <taxon>Ecdysozoa</taxon>
        <taxon>Arthropoda</taxon>
        <taxon>Hexapoda</taxon>
        <taxon>Insecta</taxon>
        <taxon>Pterygota</taxon>
        <taxon>Neoptera</taxon>
        <taxon>Endopterygota</taxon>
        <taxon>Hymenoptera</taxon>
        <taxon>Apocrita</taxon>
        <taxon>Aculeata</taxon>
        <taxon>Formicoidea</taxon>
        <taxon>Formicidae</taxon>
        <taxon>Myrmicinae</taxon>
        <taxon>Cyphomyrmex</taxon>
    </lineage>
</organism>
<dbReference type="PANTHER" id="PTHR46060">
    <property type="entry name" value="MARINER MOS1 TRANSPOSASE-LIKE PROTEIN"/>
    <property type="match status" value="1"/>
</dbReference>
<name>A0A151INM4_9HYME</name>
<dbReference type="InterPro" id="IPR052709">
    <property type="entry name" value="Transposase-MT_Hybrid"/>
</dbReference>
<protein>
    <recommendedName>
        <fullName evidence="3">Histone-lysine N-methyltransferase SETMAR</fullName>
    </recommendedName>
</protein>
<dbReference type="EMBL" id="KQ976946">
    <property type="protein sequence ID" value="KYN06938.1"/>
    <property type="molecule type" value="Genomic_DNA"/>
</dbReference>
<dbReference type="AlphaFoldDB" id="A0A151INM4"/>
<reference evidence="1 2" key="1">
    <citation type="submission" date="2016-03" db="EMBL/GenBank/DDBJ databases">
        <title>Cyphomyrmex costatus WGS genome.</title>
        <authorList>
            <person name="Nygaard S."/>
            <person name="Hu H."/>
            <person name="Boomsma J."/>
            <person name="Zhang G."/>
        </authorList>
    </citation>
    <scope>NUCLEOTIDE SEQUENCE [LARGE SCALE GENOMIC DNA]</scope>
    <source>
        <strain evidence="1">MS0001</strain>
        <tissue evidence="1">Whole body</tissue>
    </source>
</reference>
<dbReference type="STRING" id="456900.A0A151INM4"/>
<dbReference type="PANTHER" id="PTHR46060:SF1">
    <property type="entry name" value="MARINER MOS1 TRANSPOSASE-LIKE PROTEIN"/>
    <property type="match status" value="1"/>
</dbReference>
<proteinExistence type="predicted"/>
<dbReference type="Proteomes" id="UP000078542">
    <property type="component" value="Unassembled WGS sequence"/>
</dbReference>
<evidence type="ECO:0000313" key="1">
    <source>
        <dbReference type="EMBL" id="KYN06938.1"/>
    </source>
</evidence>
<sequence length="113" mass="13722">MVSKVLDIVMSDRRLKLREIIEMVGISEERVFHILHEILSMRKLTSRWVSSITRLLMVENKRVHMIISKECLDLFKHNPREFCCRYVTVDETWIRHYPPETKQQSKQCMDFVW</sequence>
<gene>
    <name evidence="1" type="ORF">ALC62_02108</name>
</gene>